<keyword evidence="5 6" id="KW-0472">Membrane</keyword>
<sequence length="66" mass="7721">MELLDTFNMQLLLPLLLLDFVLKLSALIACVRQEMTKEKRALWIIIIVFINFLGPILYFLIGRRNA</sequence>
<evidence type="ECO:0000313" key="8">
    <source>
        <dbReference type="EMBL" id="PRO64293.1"/>
    </source>
</evidence>
<evidence type="ECO:0000256" key="4">
    <source>
        <dbReference type="ARBA" id="ARBA00022989"/>
    </source>
</evidence>
<dbReference type="Proteomes" id="UP000243650">
    <property type="component" value="Unassembled WGS sequence"/>
</dbReference>
<dbReference type="EMBL" id="PVNS01000020">
    <property type="protein sequence ID" value="PRO64293.1"/>
    <property type="molecule type" value="Genomic_DNA"/>
</dbReference>
<evidence type="ECO:0000256" key="5">
    <source>
        <dbReference type="ARBA" id="ARBA00023136"/>
    </source>
</evidence>
<comment type="subcellular location">
    <subcellularLocation>
        <location evidence="1">Cell membrane</location>
        <topology evidence="1">Multi-pass membrane protein</topology>
    </subcellularLocation>
</comment>
<gene>
    <name evidence="8" type="ORF">C6I21_15595</name>
</gene>
<reference evidence="8 9" key="1">
    <citation type="submission" date="2018-03" db="EMBL/GenBank/DDBJ databases">
        <title>Bacillus urumqiensis sp. nov., a moderately haloalkaliphilic bacterium isolated from a salt lake.</title>
        <authorList>
            <person name="Zhao B."/>
            <person name="Liao Z."/>
        </authorList>
    </citation>
    <scope>NUCLEOTIDE SEQUENCE [LARGE SCALE GENOMIC DNA]</scope>
    <source>
        <strain evidence="8 9">BZ-SZ-XJ18</strain>
    </source>
</reference>
<keyword evidence="9" id="KW-1185">Reference proteome</keyword>
<keyword evidence="2" id="KW-1003">Cell membrane</keyword>
<evidence type="ECO:0000313" key="9">
    <source>
        <dbReference type="Proteomes" id="UP000243650"/>
    </source>
</evidence>
<comment type="caution">
    <text evidence="8">The sequence shown here is derived from an EMBL/GenBank/DDBJ whole genome shotgun (WGS) entry which is preliminary data.</text>
</comment>
<dbReference type="RefSeq" id="WP_105960411.1">
    <property type="nucleotide sequence ID" value="NZ_PVNS01000020.1"/>
</dbReference>
<feature type="transmembrane region" description="Helical" evidence="6">
    <location>
        <begin position="12"/>
        <end position="30"/>
    </location>
</feature>
<evidence type="ECO:0000259" key="7">
    <source>
        <dbReference type="Pfam" id="PF13396"/>
    </source>
</evidence>
<protein>
    <submittedName>
        <fullName evidence="8">Transcriptional regulator</fullName>
    </submittedName>
</protein>
<keyword evidence="3 6" id="KW-0812">Transmembrane</keyword>
<evidence type="ECO:0000256" key="2">
    <source>
        <dbReference type="ARBA" id="ARBA00022475"/>
    </source>
</evidence>
<dbReference type="OrthoDB" id="3243324at2"/>
<evidence type="ECO:0000256" key="3">
    <source>
        <dbReference type="ARBA" id="ARBA00022692"/>
    </source>
</evidence>
<dbReference type="GO" id="GO:0005886">
    <property type="term" value="C:plasma membrane"/>
    <property type="evidence" value="ECO:0007669"/>
    <property type="project" value="UniProtKB-SubCell"/>
</dbReference>
<feature type="transmembrane region" description="Helical" evidence="6">
    <location>
        <begin position="42"/>
        <end position="61"/>
    </location>
</feature>
<feature type="domain" description="Cardiolipin synthase N-terminal" evidence="7">
    <location>
        <begin position="24"/>
        <end position="63"/>
    </location>
</feature>
<keyword evidence="4 6" id="KW-1133">Transmembrane helix</keyword>
<dbReference type="AlphaFoldDB" id="A0A2P6MDE9"/>
<evidence type="ECO:0000256" key="1">
    <source>
        <dbReference type="ARBA" id="ARBA00004651"/>
    </source>
</evidence>
<organism evidence="8 9">
    <name type="scientific">Alkalicoccus urumqiensis</name>
    <name type="common">Bacillus urumqiensis</name>
    <dbReference type="NCBI Taxonomy" id="1548213"/>
    <lineage>
        <taxon>Bacteria</taxon>
        <taxon>Bacillati</taxon>
        <taxon>Bacillota</taxon>
        <taxon>Bacilli</taxon>
        <taxon>Bacillales</taxon>
        <taxon>Bacillaceae</taxon>
        <taxon>Alkalicoccus</taxon>
    </lineage>
</organism>
<accession>A0A2P6MDE9</accession>
<name>A0A2P6MDE9_ALKUR</name>
<evidence type="ECO:0000256" key="6">
    <source>
        <dbReference type="SAM" id="Phobius"/>
    </source>
</evidence>
<dbReference type="InterPro" id="IPR027379">
    <property type="entry name" value="CLS_N"/>
</dbReference>
<proteinExistence type="predicted"/>
<dbReference type="Pfam" id="PF13396">
    <property type="entry name" value="PLDc_N"/>
    <property type="match status" value="1"/>
</dbReference>